<dbReference type="CDD" id="cd00827">
    <property type="entry name" value="init_cond_enzymes"/>
    <property type="match status" value="1"/>
</dbReference>
<dbReference type="InterPro" id="IPR016039">
    <property type="entry name" value="Thiolase-like"/>
</dbReference>
<accession>A0A0F9NM06</accession>
<evidence type="ECO:0000259" key="1">
    <source>
        <dbReference type="Pfam" id="PF01796"/>
    </source>
</evidence>
<sequence>MLGLKSYGAYLPKYLLPRDLIAKAWDFPSVPGNKAVASIDEDSLTMSVEAGLDCLSGIDPKSIDGLFFASTTQVYTEKDSASFIATVLDLRTDIITIDFTDSLKAGTSALARAIDTIKANPDIKSILIIAADTREAEPSTMWEYGFADGAAALLISEGDDLPIIIDDYYSVSANVTGPWKRAKEDKFIRTFEVKLDARLYIENVTKVMLEIMKRNNLTPENIDIAAYYYNNPRLHSRVSKMMKFSQGVAQNGLFFQVGDTGTSMSFMLLISALKRPKEGAKIILAGYGDGADAILMHLQDRKAVRELSKNHMGIVGHQKSMVLLKNYNVFIENRQLLEKDRFVRKSSAVTLWRDTDAVYKMYGLKCNNCGTIQYPTTARSCIVCRADDQLERVKLNLKGTIFTYTLDHLVGGTYLDTPIPRCVIDLDGGGRVLLNMTEIDKPEESVKIGMNVELTFRRIHEGGEFKNYYYKCRPPRGRQ</sequence>
<dbReference type="AlphaFoldDB" id="A0A0F9NM06"/>
<dbReference type="PANTHER" id="PTHR34069:SF2">
    <property type="entry name" value="BETA-KETOACYL-[ACYL-CARRIER-PROTEIN] SYNTHASE III"/>
    <property type="match status" value="1"/>
</dbReference>
<comment type="caution">
    <text evidence="2">The sequence shown here is derived from an EMBL/GenBank/DDBJ whole genome shotgun (WGS) entry which is preliminary data.</text>
</comment>
<gene>
    <name evidence="2" type="ORF">LCGC14_0934190</name>
</gene>
<dbReference type="PANTHER" id="PTHR34069">
    <property type="entry name" value="3-OXOACYL-[ACYL-CARRIER-PROTEIN] SYNTHASE 3"/>
    <property type="match status" value="1"/>
</dbReference>
<dbReference type="GO" id="GO:0016746">
    <property type="term" value="F:acyltransferase activity"/>
    <property type="evidence" value="ECO:0007669"/>
    <property type="project" value="UniProtKB-KW"/>
</dbReference>
<dbReference type="InterPro" id="IPR012340">
    <property type="entry name" value="NA-bd_OB-fold"/>
</dbReference>
<dbReference type="SUPFAM" id="SSF53901">
    <property type="entry name" value="Thiolase-like"/>
    <property type="match status" value="2"/>
</dbReference>
<dbReference type="InterPro" id="IPR002878">
    <property type="entry name" value="ChsH2_C"/>
</dbReference>
<dbReference type="Gene3D" id="3.40.47.10">
    <property type="match status" value="1"/>
</dbReference>
<evidence type="ECO:0000313" key="2">
    <source>
        <dbReference type="EMBL" id="KKN20565.1"/>
    </source>
</evidence>
<dbReference type="EMBL" id="LAZR01003229">
    <property type="protein sequence ID" value="KKN20565.1"/>
    <property type="molecule type" value="Genomic_DNA"/>
</dbReference>
<dbReference type="GO" id="GO:0044550">
    <property type="term" value="P:secondary metabolite biosynthetic process"/>
    <property type="evidence" value="ECO:0007669"/>
    <property type="project" value="TreeGrafter"/>
</dbReference>
<feature type="domain" description="ChsH2 C-terminal OB-fold" evidence="1">
    <location>
        <begin position="393"/>
        <end position="457"/>
    </location>
</feature>
<proteinExistence type="predicted"/>
<protein>
    <recommendedName>
        <fullName evidence="1">ChsH2 C-terminal OB-fold domain-containing protein</fullName>
    </recommendedName>
</protein>
<reference evidence="2" key="1">
    <citation type="journal article" date="2015" name="Nature">
        <title>Complex archaea that bridge the gap between prokaryotes and eukaryotes.</title>
        <authorList>
            <person name="Spang A."/>
            <person name="Saw J.H."/>
            <person name="Jorgensen S.L."/>
            <person name="Zaremba-Niedzwiedzka K."/>
            <person name="Martijn J."/>
            <person name="Lind A.E."/>
            <person name="van Eijk R."/>
            <person name="Schleper C."/>
            <person name="Guy L."/>
            <person name="Ettema T.J."/>
        </authorList>
    </citation>
    <scope>NUCLEOTIDE SEQUENCE</scope>
</reference>
<dbReference type="SUPFAM" id="SSF50249">
    <property type="entry name" value="Nucleic acid-binding proteins"/>
    <property type="match status" value="1"/>
</dbReference>
<name>A0A0F9NM06_9ZZZZ</name>
<dbReference type="Pfam" id="PF01796">
    <property type="entry name" value="OB_ChsH2_C"/>
    <property type="match status" value="1"/>
</dbReference>
<organism evidence="2">
    <name type="scientific">marine sediment metagenome</name>
    <dbReference type="NCBI Taxonomy" id="412755"/>
    <lineage>
        <taxon>unclassified sequences</taxon>
        <taxon>metagenomes</taxon>
        <taxon>ecological metagenomes</taxon>
    </lineage>
</organism>